<evidence type="ECO:0000313" key="3">
    <source>
        <dbReference type="WBParaSite" id="BTMF_0000770801-mRNA-1"/>
    </source>
</evidence>
<organism evidence="3">
    <name type="scientific">Brugia timori</name>
    <dbReference type="NCBI Taxonomy" id="42155"/>
    <lineage>
        <taxon>Eukaryota</taxon>
        <taxon>Metazoa</taxon>
        <taxon>Ecdysozoa</taxon>
        <taxon>Nematoda</taxon>
        <taxon>Chromadorea</taxon>
        <taxon>Rhabditida</taxon>
        <taxon>Spirurina</taxon>
        <taxon>Spiruromorpha</taxon>
        <taxon>Filarioidea</taxon>
        <taxon>Onchocercidae</taxon>
        <taxon>Brugia</taxon>
    </lineage>
</organism>
<gene>
    <name evidence="1" type="ORF">BTMF_LOCUS5842</name>
</gene>
<accession>A0A0R3QJK2</accession>
<dbReference type="WBParaSite" id="BTMF_0000770801-mRNA-1">
    <property type="protein sequence ID" value="BTMF_0000770801-mRNA-1"/>
    <property type="gene ID" value="BTMF_0000770801"/>
</dbReference>
<name>A0A0R3QJK2_9BILA</name>
<evidence type="ECO:0000313" key="1">
    <source>
        <dbReference type="EMBL" id="VDO20227.1"/>
    </source>
</evidence>
<dbReference type="Proteomes" id="UP000280834">
    <property type="component" value="Unassembled WGS sequence"/>
</dbReference>
<evidence type="ECO:0000313" key="2">
    <source>
        <dbReference type="Proteomes" id="UP000280834"/>
    </source>
</evidence>
<protein>
    <submittedName>
        <fullName evidence="3">Ovule protein</fullName>
    </submittedName>
</protein>
<proteinExistence type="predicted"/>
<reference evidence="3" key="1">
    <citation type="submission" date="2017-02" db="UniProtKB">
        <authorList>
            <consortium name="WormBaseParasite"/>
        </authorList>
    </citation>
    <scope>IDENTIFICATION</scope>
</reference>
<dbReference type="EMBL" id="UZAG01015435">
    <property type="protein sequence ID" value="VDO20227.1"/>
    <property type="molecule type" value="Genomic_DNA"/>
</dbReference>
<keyword evidence="2" id="KW-1185">Reference proteome</keyword>
<sequence length="64" mass="7559">MASLEHDLQQHNDEDSSVSTTYKFHNCIFLEKTQGTQLFKLITYEMKQHLTSELRELSKLCRVL</sequence>
<reference evidence="1 2" key="2">
    <citation type="submission" date="2018-11" db="EMBL/GenBank/DDBJ databases">
        <authorList>
            <consortium name="Pathogen Informatics"/>
        </authorList>
    </citation>
    <scope>NUCLEOTIDE SEQUENCE [LARGE SCALE GENOMIC DNA]</scope>
</reference>
<dbReference type="AlphaFoldDB" id="A0A0R3QJK2"/>